<dbReference type="Pfam" id="PF07995">
    <property type="entry name" value="GSDH"/>
    <property type="match status" value="1"/>
</dbReference>
<protein>
    <submittedName>
        <fullName evidence="4">Glucose/arabinose dehydrogenase</fullName>
    </submittedName>
</protein>
<keyword evidence="2" id="KW-0732">Signal</keyword>
<dbReference type="Gene3D" id="2.120.10.30">
    <property type="entry name" value="TolB, C-terminal domain"/>
    <property type="match status" value="1"/>
</dbReference>
<evidence type="ECO:0000313" key="4">
    <source>
        <dbReference type="EMBL" id="NYD55196.1"/>
    </source>
</evidence>
<evidence type="ECO:0000313" key="5">
    <source>
        <dbReference type="Proteomes" id="UP000552045"/>
    </source>
</evidence>
<evidence type="ECO:0000256" key="1">
    <source>
        <dbReference type="SAM" id="MobiDB-lite"/>
    </source>
</evidence>
<keyword evidence="5" id="KW-1185">Reference proteome</keyword>
<feature type="compositionally biased region" description="Pro residues" evidence="1">
    <location>
        <begin position="32"/>
        <end position="49"/>
    </location>
</feature>
<dbReference type="InterPro" id="IPR011042">
    <property type="entry name" value="6-blade_b-propeller_TolB-like"/>
</dbReference>
<evidence type="ECO:0000256" key="2">
    <source>
        <dbReference type="SAM" id="SignalP"/>
    </source>
</evidence>
<dbReference type="EMBL" id="JACCBH010000001">
    <property type="protein sequence ID" value="NYD55196.1"/>
    <property type="molecule type" value="Genomic_DNA"/>
</dbReference>
<dbReference type="RefSeq" id="WP_179434109.1">
    <property type="nucleotide sequence ID" value="NZ_BAABLC010000002.1"/>
</dbReference>
<evidence type="ECO:0000259" key="3">
    <source>
        <dbReference type="Pfam" id="PF07995"/>
    </source>
</evidence>
<dbReference type="PROSITE" id="PS51257">
    <property type="entry name" value="PROKAR_LIPOPROTEIN"/>
    <property type="match status" value="1"/>
</dbReference>
<dbReference type="PANTHER" id="PTHR19328:SF13">
    <property type="entry name" value="HIPL1 PROTEIN"/>
    <property type="match status" value="1"/>
</dbReference>
<feature type="region of interest" description="Disordered" evidence="1">
    <location>
        <begin position="28"/>
        <end position="57"/>
    </location>
</feature>
<dbReference type="PANTHER" id="PTHR19328">
    <property type="entry name" value="HEDGEHOG-INTERACTING PROTEIN"/>
    <property type="match status" value="1"/>
</dbReference>
<dbReference type="Proteomes" id="UP000552045">
    <property type="component" value="Unassembled WGS sequence"/>
</dbReference>
<comment type="caution">
    <text evidence="4">The sequence shown here is derived from an EMBL/GenBank/DDBJ whole genome shotgun (WGS) entry which is preliminary data.</text>
</comment>
<dbReference type="SUPFAM" id="SSF50952">
    <property type="entry name" value="Soluble quinoprotein glucose dehydrogenase"/>
    <property type="match status" value="1"/>
</dbReference>
<reference evidence="4 5" key="1">
    <citation type="submission" date="2020-07" db="EMBL/GenBank/DDBJ databases">
        <title>Sequencing the genomes of 1000 actinobacteria strains.</title>
        <authorList>
            <person name="Klenk H.-P."/>
        </authorList>
    </citation>
    <scope>NUCLEOTIDE SEQUENCE [LARGE SCALE GENOMIC DNA]</scope>
    <source>
        <strain evidence="4 5">DSM 22185</strain>
    </source>
</reference>
<gene>
    <name evidence="4" type="ORF">BKA02_002251</name>
</gene>
<dbReference type="AlphaFoldDB" id="A0A7Y9EWQ9"/>
<name>A0A7Y9EWQ9_9MICO</name>
<feature type="domain" description="Glucose/Sorbosone dehydrogenase" evidence="3">
    <location>
        <begin position="71"/>
        <end position="359"/>
    </location>
</feature>
<sequence>MRRRHGAVLLAGALVGILALSSCAVGDGDPTPSAPPPSSAPATPSPTATPEPTAAPALWPSGEVGVAAGALQSPWGLVVTDDVTLIGERDTGRILRLDPDGALTQIAMLDDVVHGGEGGLLGLALDDENRLYVASTGSDGNRVQRFALADDAGSLRESETVIAGLPSARNHNGGQVAFGPDGRLYVTVGDAGEPEAAQDAGSLAGKILRLNPDGTIPDDNPFPGSPVFSLGHRNVQGLAWTDDERMFASEFGQDTWDELNEIVPGGNYGWPAVEGTAGHPAYIDPVLQWPTSEASPSGLAVIGGSLVLANLRGQSLRVVPIADPQGQQVFFSGVYGRLRAVAVAPDGTLRILTNNTDGRGDPRPGDDLLLSASFVEGG</sequence>
<dbReference type="InterPro" id="IPR011041">
    <property type="entry name" value="Quinoprot_gluc/sorb_DH_b-prop"/>
</dbReference>
<organism evidence="4 5">
    <name type="scientific">Microbacterium pseudoresistens</name>
    <dbReference type="NCBI Taxonomy" id="640634"/>
    <lineage>
        <taxon>Bacteria</taxon>
        <taxon>Bacillati</taxon>
        <taxon>Actinomycetota</taxon>
        <taxon>Actinomycetes</taxon>
        <taxon>Micrococcales</taxon>
        <taxon>Microbacteriaceae</taxon>
        <taxon>Microbacterium</taxon>
    </lineage>
</organism>
<feature type="chain" id="PRO_5039269458" evidence="2">
    <location>
        <begin position="25"/>
        <end position="378"/>
    </location>
</feature>
<proteinExistence type="predicted"/>
<dbReference type="InterPro" id="IPR012938">
    <property type="entry name" value="Glc/Sorbosone_DH"/>
</dbReference>
<accession>A0A7Y9EWQ9</accession>
<feature type="signal peptide" evidence="2">
    <location>
        <begin position="1"/>
        <end position="24"/>
    </location>
</feature>